<evidence type="ECO:0000256" key="2">
    <source>
        <dbReference type="ARBA" id="ARBA00022679"/>
    </source>
</evidence>
<name>A0A0B1S4J8_OESDE</name>
<dbReference type="InterPro" id="IPR011009">
    <property type="entry name" value="Kinase-like_dom_sf"/>
</dbReference>
<gene>
    <name evidence="7" type="ORF">OESDEN_21957</name>
</gene>
<evidence type="ECO:0000256" key="1">
    <source>
        <dbReference type="ARBA" id="ARBA00022527"/>
    </source>
</evidence>
<dbReference type="Pfam" id="PF00069">
    <property type="entry name" value="Pkinase"/>
    <property type="match status" value="1"/>
</dbReference>
<evidence type="ECO:0000313" key="8">
    <source>
        <dbReference type="Proteomes" id="UP000053660"/>
    </source>
</evidence>
<sequence>LYICLGRGRERLTGVEFAEEDLSSIYSESVVYVPGQSLISEYCNLKTSIDIVVVDRDYMYMVTDLLLGGDLRFHLNQQGKFAEDRSKLYMCEISLAIDYLHEKGIMHRDIKPENILLDEQG</sequence>
<dbReference type="Gene3D" id="3.30.200.20">
    <property type="entry name" value="Phosphorylase Kinase, domain 1"/>
    <property type="match status" value="1"/>
</dbReference>
<feature type="non-terminal residue" evidence="7">
    <location>
        <position position="121"/>
    </location>
</feature>
<dbReference type="AlphaFoldDB" id="A0A0B1S4J8"/>
<keyword evidence="1" id="KW-0723">Serine/threonine-protein kinase</keyword>
<keyword evidence="8" id="KW-1185">Reference proteome</keyword>
<dbReference type="GO" id="GO:0001664">
    <property type="term" value="F:G protein-coupled receptor binding"/>
    <property type="evidence" value="ECO:0007669"/>
    <property type="project" value="TreeGrafter"/>
</dbReference>
<dbReference type="Proteomes" id="UP000053660">
    <property type="component" value="Unassembled WGS sequence"/>
</dbReference>
<evidence type="ECO:0000256" key="5">
    <source>
        <dbReference type="ARBA" id="ARBA00022840"/>
    </source>
</evidence>
<protein>
    <recommendedName>
        <fullName evidence="6">Protein kinase domain-containing protein</fullName>
    </recommendedName>
</protein>
<keyword evidence="3" id="KW-0547">Nucleotide-binding</keyword>
<proteinExistence type="predicted"/>
<dbReference type="GO" id="GO:0007186">
    <property type="term" value="P:G protein-coupled receptor signaling pathway"/>
    <property type="evidence" value="ECO:0007669"/>
    <property type="project" value="TreeGrafter"/>
</dbReference>
<keyword evidence="5" id="KW-0067">ATP-binding</keyword>
<feature type="domain" description="Protein kinase" evidence="6">
    <location>
        <begin position="1"/>
        <end position="121"/>
    </location>
</feature>
<dbReference type="InterPro" id="IPR000719">
    <property type="entry name" value="Prot_kinase_dom"/>
</dbReference>
<keyword evidence="4" id="KW-0418">Kinase</keyword>
<dbReference type="GO" id="GO:0005524">
    <property type="term" value="F:ATP binding"/>
    <property type="evidence" value="ECO:0007669"/>
    <property type="project" value="UniProtKB-KW"/>
</dbReference>
<feature type="non-terminal residue" evidence="7">
    <location>
        <position position="1"/>
    </location>
</feature>
<evidence type="ECO:0000259" key="6">
    <source>
        <dbReference type="PROSITE" id="PS50011"/>
    </source>
</evidence>
<dbReference type="Gene3D" id="1.10.510.10">
    <property type="entry name" value="Transferase(Phosphotransferase) domain 1"/>
    <property type="match status" value="1"/>
</dbReference>
<evidence type="ECO:0000313" key="7">
    <source>
        <dbReference type="EMBL" id="KHJ78422.1"/>
    </source>
</evidence>
<dbReference type="PROSITE" id="PS50011">
    <property type="entry name" value="PROTEIN_KINASE_DOM"/>
    <property type="match status" value="1"/>
</dbReference>
<dbReference type="SUPFAM" id="SSF56112">
    <property type="entry name" value="Protein kinase-like (PK-like)"/>
    <property type="match status" value="1"/>
</dbReference>
<keyword evidence="2" id="KW-0808">Transferase</keyword>
<dbReference type="InterPro" id="IPR008271">
    <property type="entry name" value="Ser/Thr_kinase_AS"/>
</dbReference>
<accession>A0A0B1S4J8</accession>
<dbReference type="EMBL" id="KN609790">
    <property type="protein sequence ID" value="KHJ78422.1"/>
    <property type="molecule type" value="Genomic_DNA"/>
</dbReference>
<dbReference type="PANTHER" id="PTHR24355:SF30">
    <property type="entry name" value="SERINE_THREONINE-PROTEIN KINASE 32B ISOFORM X1"/>
    <property type="match status" value="1"/>
</dbReference>
<organism evidence="7 8">
    <name type="scientific">Oesophagostomum dentatum</name>
    <name type="common">Nodular worm</name>
    <dbReference type="NCBI Taxonomy" id="61180"/>
    <lineage>
        <taxon>Eukaryota</taxon>
        <taxon>Metazoa</taxon>
        <taxon>Ecdysozoa</taxon>
        <taxon>Nematoda</taxon>
        <taxon>Chromadorea</taxon>
        <taxon>Rhabditida</taxon>
        <taxon>Rhabditina</taxon>
        <taxon>Rhabditomorpha</taxon>
        <taxon>Strongyloidea</taxon>
        <taxon>Strongylidae</taxon>
        <taxon>Oesophagostomum</taxon>
    </lineage>
</organism>
<dbReference type="PROSITE" id="PS00108">
    <property type="entry name" value="PROTEIN_KINASE_ST"/>
    <property type="match status" value="1"/>
</dbReference>
<dbReference type="PANTHER" id="PTHR24355">
    <property type="entry name" value="G PROTEIN-COUPLED RECEPTOR KINASE/RIBOSOMAL PROTEIN S6 KINASE"/>
    <property type="match status" value="1"/>
</dbReference>
<reference evidence="7 8" key="1">
    <citation type="submission" date="2014-03" db="EMBL/GenBank/DDBJ databases">
        <title>Draft genome of the hookworm Oesophagostomum dentatum.</title>
        <authorList>
            <person name="Mitreva M."/>
        </authorList>
    </citation>
    <scope>NUCLEOTIDE SEQUENCE [LARGE SCALE GENOMIC DNA]</scope>
    <source>
        <strain evidence="7 8">OD-Hann</strain>
    </source>
</reference>
<evidence type="ECO:0000256" key="4">
    <source>
        <dbReference type="ARBA" id="ARBA00022777"/>
    </source>
</evidence>
<evidence type="ECO:0000256" key="3">
    <source>
        <dbReference type="ARBA" id="ARBA00022741"/>
    </source>
</evidence>
<dbReference type="OrthoDB" id="354826at2759"/>
<dbReference type="GO" id="GO:0004703">
    <property type="term" value="F:G protein-coupled receptor kinase activity"/>
    <property type="evidence" value="ECO:0007669"/>
    <property type="project" value="TreeGrafter"/>
</dbReference>
<dbReference type="GO" id="GO:0009966">
    <property type="term" value="P:regulation of signal transduction"/>
    <property type="evidence" value="ECO:0007669"/>
    <property type="project" value="TreeGrafter"/>
</dbReference>